<dbReference type="SUPFAM" id="SSF109640">
    <property type="entry name" value="KRAB domain (Kruppel-associated box)"/>
    <property type="match status" value="2"/>
</dbReference>
<evidence type="ECO:0000313" key="9">
    <source>
        <dbReference type="RefSeq" id="XP_035305556.1"/>
    </source>
</evidence>
<feature type="domain" description="KRAB" evidence="7">
    <location>
        <begin position="398"/>
        <end position="469"/>
    </location>
</feature>
<sequence>MVTVNKNDHGQHERLRSGSIAKSTLRGEHDSMRCGHHGDGAANKHVLRHNVAWQSLRKASSTRRDKQTWRLRRHSGAGNHGLGRLRPVGVTSGSRTRSPCGPGIAALTSVLSGLLGTGSDQRHQCNSAPCDCTSHSLLTPAPHTHPSHPPLTLTPHTHCSHPHLTLAPHTHCSQPFLTLIPSHPPLTFIPHTHRSHPLLTPTAHTPPSTLPSHPTLTPIPHTHPLTPAPHIHPPHPPLTPTAHTHPSHPTLTPIPHTHPLTPAPHTHPPHPPLTPTAHTHCSHPPLTPTPHIHTSHLPLNPFLTLTPYTRPSHTHPTPIPHTRHSHSHLTPTPHTPPSHSSPTPTIPLVQVRCFPGFHQPGPDLFALHSSLSATGLQSSAQCVSVVSASAPISPWGAVTCDDVHINFTQKEWALLNPSQKNLYKDVMLHTYNNLISIVGYSWKGHHIGEHCQSSGRHGRKRISLESTPMVSLSSENVVTCDDVHISFHQEEWALLNPSQKRLYKDVMLETYRNLIAIGYSWEDHHIEEHCQISRRHRR</sequence>
<dbReference type="SMART" id="SM00349">
    <property type="entry name" value="KRAB"/>
    <property type="match status" value="2"/>
</dbReference>
<keyword evidence="5" id="KW-0862">Zinc</keyword>
<feature type="region of interest" description="Disordered" evidence="6">
    <location>
        <begin position="309"/>
        <end position="343"/>
    </location>
</feature>
<dbReference type="RefSeq" id="XP_035305556.1">
    <property type="nucleotide sequence ID" value="XM_035449665.1"/>
</dbReference>
<feature type="compositionally biased region" description="Pro residues" evidence="6">
    <location>
        <begin position="261"/>
        <end position="274"/>
    </location>
</feature>
<dbReference type="PANTHER" id="PTHR23234:SF10">
    <property type="entry name" value="RIKEN CDNA 6720489N17 GENE-RELATED"/>
    <property type="match status" value="1"/>
</dbReference>
<dbReference type="GO" id="GO:0005634">
    <property type="term" value="C:nucleus"/>
    <property type="evidence" value="ECO:0007669"/>
    <property type="project" value="UniProtKB-SubCell"/>
</dbReference>
<dbReference type="GO" id="GO:0006355">
    <property type="term" value="P:regulation of DNA-templated transcription"/>
    <property type="evidence" value="ECO:0007669"/>
    <property type="project" value="InterPro"/>
</dbReference>
<evidence type="ECO:0000256" key="3">
    <source>
        <dbReference type="ARBA" id="ARBA00022737"/>
    </source>
</evidence>
<dbReference type="Pfam" id="PF01352">
    <property type="entry name" value="KRAB"/>
    <property type="match status" value="2"/>
</dbReference>
<name>A0A9J7H4V4_CRIGR</name>
<keyword evidence="2" id="KW-0479">Metal-binding</keyword>
<dbReference type="PROSITE" id="PS50805">
    <property type="entry name" value="KRAB"/>
    <property type="match status" value="2"/>
</dbReference>
<evidence type="ECO:0000256" key="1">
    <source>
        <dbReference type="ARBA" id="ARBA00004123"/>
    </source>
</evidence>
<reference evidence="8" key="2">
    <citation type="journal article" date="2020" name="Biotechnol. Bioeng.">
        <title>Chromosome-scale scaffolds for the Chinese hamster reference genome assembly to facilitate the study of the CHO epigenome.</title>
        <authorList>
            <person name="Hilliard W."/>
            <person name="MacDonald M."/>
            <person name="Lee K.H."/>
        </authorList>
    </citation>
    <scope>NUCLEOTIDE SEQUENCE [LARGE SCALE GENOMIC DNA]</scope>
    <source>
        <strain evidence="8">17A/GY</strain>
    </source>
</reference>
<evidence type="ECO:0000256" key="6">
    <source>
        <dbReference type="SAM" id="MobiDB-lite"/>
    </source>
</evidence>
<gene>
    <name evidence="9" type="primary">LOC100762666</name>
</gene>
<accession>A0A9J7H4V4</accession>
<evidence type="ECO:0000259" key="7">
    <source>
        <dbReference type="PROSITE" id="PS50805"/>
    </source>
</evidence>
<feature type="compositionally biased region" description="Low complexity" evidence="6">
    <location>
        <begin position="240"/>
        <end position="260"/>
    </location>
</feature>
<reference evidence="8" key="1">
    <citation type="journal article" date="2018" name="Biotechnol. Bioeng.">
        <title>A reference genome of the Chinese hamster based on a hybrid assembly strategy.</title>
        <authorList>
            <person name="Rupp O."/>
            <person name="MacDonald M.L."/>
            <person name="Li S."/>
            <person name="Dhiman H."/>
            <person name="Polson S."/>
            <person name="Griep S."/>
            <person name="Heffner K."/>
            <person name="Hernandez I."/>
            <person name="Brinkrolf K."/>
            <person name="Jadhav V."/>
            <person name="Samoudi M."/>
            <person name="Hao H."/>
            <person name="Kingham B."/>
            <person name="Goesmann A."/>
            <person name="Betenbaugh M.J."/>
            <person name="Lewis N.E."/>
            <person name="Borth N."/>
            <person name="Lee K.H."/>
        </authorList>
    </citation>
    <scope>NUCLEOTIDE SEQUENCE [LARGE SCALE GENOMIC DNA]</scope>
    <source>
        <strain evidence="8">17A/GY</strain>
    </source>
</reference>
<dbReference type="InterPro" id="IPR050758">
    <property type="entry name" value="Znf_C2H2-type"/>
</dbReference>
<keyword evidence="8" id="KW-1185">Reference proteome</keyword>
<proteinExistence type="predicted"/>
<dbReference type="Proteomes" id="UP001108280">
    <property type="component" value="Chromosome 10"/>
</dbReference>
<feature type="region of interest" description="Disordered" evidence="6">
    <location>
        <begin position="199"/>
        <end position="282"/>
    </location>
</feature>
<dbReference type="KEGG" id="cge:100762666"/>
<keyword evidence="4" id="KW-0863">Zinc-finger</keyword>
<keyword evidence="3" id="KW-0677">Repeat</keyword>
<evidence type="ECO:0000313" key="8">
    <source>
        <dbReference type="Proteomes" id="UP001108280"/>
    </source>
</evidence>
<evidence type="ECO:0000256" key="4">
    <source>
        <dbReference type="ARBA" id="ARBA00022771"/>
    </source>
</evidence>
<protein>
    <submittedName>
        <fullName evidence="9">Mucin-6-like isoform X2</fullName>
    </submittedName>
</protein>
<feature type="compositionally biased region" description="Basic and acidic residues" evidence="6">
    <location>
        <begin position="1"/>
        <end position="16"/>
    </location>
</feature>
<dbReference type="InterPro" id="IPR036051">
    <property type="entry name" value="KRAB_dom_sf"/>
</dbReference>
<dbReference type="CDD" id="cd07765">
    <property type="entry name" value="KRAB_A-box"/>
    <property type="match status" value="2"/>
</dbReference>
<dbReference type="PANTHER" id="PTHR23234">
    <property type="entry name" value="ZNF44 PROTEIN"/>
    <property type="match status" value="1"/>
</dbReference>
<feature type="compositionally biased region" description="Basic and acidic residues" evidence="6">
    <location>
        <begin position="25"/>
        <end position="39"/>
    </location>
</feature>
<comment type="subcellular location">
    <subcellularLocation>
        <location evidence="1">Nucleus</location>
    </subcellularLocation>
</comment>
<feature type="region of interest" description="Disordered" evidence="6">
    <location>
        <begin position="55"/>
        <end position="100"/>
    </location>
</feature>
<dbReference type="GeneID" id="100762666"/>
<dbReference type="GO" id="GO:0008270">
    <property type="term" value="F:zinc ion binding"/>
    <property type="evidence" value="ECO:0007669"/>
    <property type="project" value="UniProtKB-KW"/>
</dbReference>
<feature type="compositionally biased region" description="Low complexity" evidence="6">
    <location>
        <begin position="199"/>
        <end position="225"/>
    </location>
</feature>
<reference evidence="9" key="3">
    <citation type="submission" date="2025-08" db="UniProtKB">
        <authorList>
            <consortium name="RefSeq"/>
        </authorList>
    </citation>
    <scope>IDENTIFICATION</scope>
    <source>
        <strain evidence="9">17A/GY</strain>
        <tissue evidence="9">Liver</tissue>
    </source>
</reference>
<feature type="compositionally biased region" description="Low complexity" evidence="6">
    <location>
        <begin position="328"/>
        <end position="343"/>
    </location>
</feature>
<dbReference type="InterPro" id="IPR001909">
    <property type="entry name" value="KRAB"/>
</dbReference>
<evidence type="ECO:0000256" key="5">
    <source>
        <dbReference type="ARBA" id="ARBA00022833"/>
    </source>
</evidence>
<feature type="compositionally biased region" description="Pro residues" evidence="6">
    <location>
        <begin position="226"/>
        <end position="239"/>
    </location>
</feature>
<feature type="domain" description="KRAB" evidence="7">
    <location>
        <begin position="478"/>
        <end position="538"/>
    </location>
</feature>
<dbReference type="OrthoDB" id="9837877at2759"/>
<evidence type="ECO:0000256" key="2">
    <source>
        <dbReference type="ARBA" id="ARBA00022723"/>
    </source>
</evidence>
<organism evidence="8 9">
    <name type="scientific">Cricetulus griseus</name>
    <name type="common">Chinese hamster</name>
    <name type="synonym">Cricetulus barabensis griseus</name>
    <dbReference type="NCBI Taxonomy" id="10029"/>
    <lineage>
        <taxon>Eukaryota</taxon>
        <taxon>Metazoa</taxon>
        <taxon>Chordata</taxon>
        <taxon>Craniata</taxon>
        <taxon>Vertebrata</taxon>
        <taxon>Euteleostomi</taxon>
        <taxon>Mammalia</taxon>
        <taxon>Eutheria</taxon>
        <taxon>Euarchontoglires</taxon>
        <taxon>Glires</taxon>
        <taxon>Rodentia</taxon>
        <taxon>Myomorpha</taxon>
        <taxon>Muroidea</taxon>
        <taxon>Cricetidae</taxon>
        <taxon>Cricetinae</taxon>
        <taxon>Cricetulus</taxon>
    </lineage>
</organism>
<feature type="region of interest" description="Disordered" evidence="6">
    <location>
        <begin position="1"/>
        <end position="41"/>
    </location>
</feature>
<dbReference type="AlphaFoldDB" id="A0A9J7H4V4"/>
<dbReference type="Gene3D" id="6.10.140.140">
    <property type="match status" value="2"/>
</dbReference>